<dbReference type="GO" id="GO:0046872">
    <property type="term" value="F:metal ion binding"/>
    <property type="evidence" value="ECO:0007669"/>
    <property type="project" value="UniProtKB-KW"/>
</dbReference>
<dbReference type="Proteomes" id="UP000241587">
    <property type="component" value="Unassembled WGS sequence"/>
</dbReference>
<proteinExistence type="inferred from homology"/>
<keyword evidence="11 15" id="KW-0445">Lipid transport</keyword>
<gene>
    <name evidence="18" type="ORF">FCULG_00002660</name>
</gene>
<name>A0A2T4GNE4_FUSCU</name>
<evidence type="ECO:0000259" key="17">
    <source>
        <dbReference type="PROSITE" id="PS50191"/>
    </source>
</evidence>
<protein>
    <recommendedName>
        <fullName evidence="15">Phosphatidylinositol transfer protein SFH5</fullName>
        <shortName evidence="15">PITP SFH5</shortName>
    </recommendedName>
</protein>
<dbReference type="GO" id="GO:0005789">
    <property type="term" value="C:endoplasmic reticulum membrane"/>
    <property type="evidence" value="ECO:0007669"/>
    <property type="project" value="UniProtKB-SubCell"/>
</dbReference>
<evidence type="ECO:0000256" key="3">
    <source>
        <dbReference type="ARBA" id="ARBA00006667"/>
    </source>
</evidence>
<accession>A0A2T4GNE4</accession>
<dbReference type="InterPro" id="IPR042938">
    <property type="entry name" value="Sfh5"/>
</dbReference>
<comment type="caution">
    <text evidence="18">The sequence shown here is derived from an EMBL/GenBank/DDBJ whole genome shotgun (WGS) entry which is preliminary data.</text>
</comment>
<feature type="region of interest" description="Disordered" evidence="16">
    <location>
        <begin position="416"/>
        <end position="435"/>
    </location>
</feature>
<evidence type="ECO:0000256" key="9">
    <source>
        <dbReference type="ARBA" id="ARBA00022848"/>
    </source>
</evidence>
<evidence type="ECO:0000256" key="8">
    <source>
        <dbReference type="ARBA" id="ARBA00022824"/>
    </source>
</evidence>
<sequence length="468" mass="49654">MSAEQDKTAAATAPAEAPAAPAVVEPAAETTTETTAEVRDEKPAQAGASAPETSLAKLDGRLNDICSKAQHKEMWGVQLSSINHIPTMVVLQKFLRANNDDPVAAEKQLTQALEWRKKMNPTALVTQTFDKSKFNDLGFVTAHNGENNKETIITWNIYGAVKDKKATFGNVKEFIKWRAAIMEISVQKLKLDQVTEPIPEGGEDPYQMIQVHDYLNVSFFRVDPAVKAASKETISVFSMAYPELLSHKYFVNVPAIMGWMFGAMKLFLAPATLRKFHPMTSGTTLSTELKNIASSLPKEYGGLGPSVKEGQTVLLAETGETDATSPKSAANETTPIPVADGASPAVGNAPVTTEPTLAAHDSGAVAENAPVTTEPAPSAQNAIIAEPVATPEPATTAPAPSDAEAVPAPIPAPVEAAKEETAEKAVEQAGEKPIEEALEKLTVGPADEVEKKEAPAATVEGEKKENTA</sequence>
<evidence type="ECO:0000256" key="2">
    <source>
        <dbReference type="ARBA" id="ARBA00004406"/>
    </source>
</evidence>
<dbReference type="GO" id="GO:0043001">
    <property type="term" value="P:Golgi to plasma membrane protein transport"/>
    <property type="evidence" value="ECO:0007669"/>
    <property type="project" value="TreeGrafter"/>
</dbReference>
<dbReference type="GO" id="GO:0017157">
    <property type="term" value="P:regulation of exocytosis"/>
    <property type="evidence" value="ECO:0007669"/>
    <property type="project" value="TreeGrafter"/>
</dbReference>
<keyword evidence="7" id="KW-0479">Metal-binding</keyword>
<feature type="compositionally biased region" description="Basic and acidic residues" evidence="16">
    <location>
        <begin position="448"/>
        <end position="468"/>
    </location>
</feature>
<evidence type="ECO:0000256" key="6">
    <source>
        <dbReference type="ARBA" id="ARBA00022617"/>
    </source>
</evidence>
<evidence type="ECO:0000256" key="12">
    <source>
        <dbReference type="ARBA" id="ARBA00023136"/>
    </source>
</evidence>
<evidence type="ECO:0000256" key="13">
    <source>
        <dbReference type="ARBA" id="ARBA00024146"/>
    </source>
</evidence>
<evidence type="ECO:0000256" key="14">
    <source>
        <dbReference type="ARBA" id="ARBA00024180"/>
    </source>
</evidence>
<dbReference type="GO" id="GO:0005886">
    <property type="term" value="C:plasma membrane"/>
    <property type="evidence" value="ECO:0007669"/>
    <property type="project" value="TreeGrafter"/>
</dbReference>
<evidence type="ECO:0000256" key="1">
    <source>
        <dbReference type="ARBA" id="ARBA00001970"/>
    </source>
</evidence>
<keyword evidence="9 15" id="KW-0492">Microsome</keyword>
<evidence type="ECO:0000256" key="7">
    <source>
        <dbReference type="ARBA" id="ARBA00022723"/>
    </source>
</evidence>
<dbReference type="OrthoDB" id="75724at2759"/>
<keyword evidence="19" id="KW-1185">Reference proteome</keyword>
<dbReference type="EMBL" id="PVEM01000012">
    <property type="protein sequence ID" value="PTD05081.1"/>
    <property type="molecule type" value="Genomic_DNA"/>
</dbReference>
<feature type="compositionally biased region" description="Low complexity" evidence="16">
    <location>
        <begin position="8"/>
        <end position="35"/>
    </location>
</feature>
<dbReference type="GO" id="GO:0005829">
    <property type="term" value="C:cytosol"/>
    <property type="evidence" value="ECO:0007669"/>
    <property type="project" value="TreeGrafter"/>
</dbReference>
<evidence type="ECO:0000256" key="10">
    <source>
        <dbReference type="ARBA" id="ARBA00023004"/>
    </source>
</evidence>
<dbReference type="SUPFAM" id="SSF46938">
    <property type="entry name" value="CRAL/TRIO N-terminal domain"/>
    <property type="match status" value="1"/>
</dbReference>
<feature type="region of interest" description="Disordered" evidence="16">
    <location>
        <begin position="440"/>
        <end position="468"/>
    </location>
</feature>
<dbReference type="PANTHER" id="PTHR47669">
    <property type="entry name" value="PHOSPHATIDYLINOSITOL TRANSFER PROTEIN SFH5"/>
    <property type="match status" value="1"/>
</dbReference>
<comment type="subcellular location">
    <subcellularLocation>
        <location evidence="15">Cytoplasm</location>
    </subcellularLocation>
    <subcellularLocation>
        <location evidence="2 15">Endoplasmic reticulum membrane</location>
        <topology evidence="2 15">Peripheral membrane protein</topology>
    </subcellularLocation>
    <subcellularLocation>
        <location evidence="15">Microsome membrane</location>
        <topology evidence="15">Peripheral membrane protein</topology>
    </subcellularLocation>
</comment>
<dbReference type="AlphaFoldDB" id="A0A2T4GNE4"/>
<keyword evidence="5 15" id="KW-0963">Cytoplasm</keyword>
<dbReference type="Gene3D" id="3.40.525.10">
    <property type="entry name" value="CRAL-TRIO lipid binding domain"/>
    <property type="match status" value="1"/>
</dbReference>
<organism evidence="18 19">
    <name type="scientific">Fusarium culmorum</name>
    <dbReference type="NCBI Taxonomy" id="5516"/>
    <lineage>
        <taxon>Eukaryota</taxon>
        <taxon>Fungi</taxon>
        <taxon>Dikarya</taxon>
        <taxon>Ascomycota</taxon>
        <taxon>Pezizomycotina</taxon>
        <taxon>Sordariomycetes</taxon>
        <taxon>Hypocreomycetidae</taxon>
        <taxon>Hypocreales</taxon>
        <taxon>Nectriaceae</taxon>
        <taxon>Fusarium</taxon>
    </lineage>
</organism>
<dbReference type="OMA" id="KFIRARE"/>
<dbReference type="PROSITE" id="PS50191">
    <property type="entry name" value="CRAL_TRIO"/>
    <property type="match status" value="1"/>
</dbReference>
<keyword evidence="12 15" id="KW-0472">Membrane</keyword>
<keyword evidence="10" id="KW-0408">Iron</keyword>
<evidence type="ECO:0000256" key="16">
    <source>
        <dbReference type="SAM" id="MobiDB-lite"/>
    </source>
</evidence>
<dbReference type="InterPro" id="IPR036865">
    <property type="entry name" value="CRAL-TRIO_dom_sf"/>
</dbReference>
<dbReference type="InterPro" id="IPR001251">
    <property type="entry name" value="CRAL-TRIO_dom"/>
</dbReference>
<dbReference type="GO" id="GO:0008526">
    <property type="term" value="F:phosphatidylinositol transfer activity"/>
    <property type="evidence" value="ECO:0007669"/>
    <property type="project" value="UniProtKB-UniRule"/>
</dbReference>
<feature type="compositionally biased region" description="Polar residues" evidence="16">
    <location>
        <begin position="321"/>
        <end position="334"/>
    </location>
</feature>
<dbReference type="GO" id="GO:0032541">
    <property type="term" value="C:cortical endoplasmic reticulum"/>
    <property type="evidence" value="ECO:0007669"/>
    <property type="project" value="TreeGrafter"/>
</dbReference>
<evidence type="ECO:0000313" key="19">
    <source>
        <dbReference type="Proteomes" id="UP000241587"/>
    </source>
</evidence>
<feature type="region of interest" description="Disordered" evidence="16">
    <location>
        <begin position="1"/>
        <end position="55"/>
    </location>
</feature>
<comment type="cofactor">
    <cofactor evidence="1">
        <name>heme b</name>
        <dbReference type="ChEBI" id="CHEBI:60344"/>
    </cofactor>
</comment>
<evidence type="ECO:0000256" key="11">
    <source>
        <dbReference type="ARBA" id="ARBA00023055"/>
    </source>
</evidence>
<evidence type="ECO:0000256" key="15">
    <source>
        <dbReference type="RuleBase" id="RU367059"/>
    </source>
</evidence>
<feature type="domain" description="CRAL-TRIO" evidence="17">
    <location>
        <begin position="173"/>
        <end position="308"/>
    </location>
</feature>
<evidence type="ECO:0000256" key="4">
    <source>
        <dbReference type="ARBA" id="ARBA00022448"/>
    </source>
</evidence>
<feature type="region of interest" description="Disordered" evidence="16">
    <location>
        <begin position="319"/>
        <end position="360"/>
    </location>
</feature>
<evidence type="ECO:0000256" key="5">
    <source>
        <dbReference type="ARBA" id="ARBA00022490"/>
    </source>
</evidence>
<keyword evidence="4 15" id="KW-0813">Transport</keyword>
<comment type="similarity">
    <text evidence="3 15">Belongs to the SFH5 family.</text>
</comment>
<dbReference type="SUPFAM" id="SSF52087">
    <property type="entry name" value="CRAL/TRIO domain"/>
    <property type="match status" value="1"/>
</dbReference>
<comment type="catalytic activity">
    <reaction evidence="13">
        <text>a 1,2-diacyl-sn-glycero-3-phospho-(1D-myo-inositol)(in) = a 1,2-diacyl-sn-glycero-3-phospho-(1D-myo-inositol)(out)</text>
        <dbReference type="Rhea" id="RHEA:38691"/>
        <dbReference type="ChEBI" id="CHEBI:57880"/>
    </reaction>
    <physiologicalReaction direction="left-to-right" evidence="13">
        <dbReference type="Rhea" id="RHEA:38692"/>
    </physiologicalReaction>
</comment>
<comment type="function">
    <text evidence="14">Non-classical phosphatidylinositol (PtdIns) transfer protein (PITP), which exhibits PtdIns-binding/transfer activity in the absence of detectable PtdCho-binding/transfer activity. Regulates PtdIns(4,5)P2 homeostasis at the plasma membrane. Heme-binding protein that may play a role in organic oxidant-induced stress responses.</text>
</comment>
<evidence type="ECO:0000313" key="18">
    <source>
        <dbReference type="EMBL" id="PTD05081.1"/>
    </source>
</evidence>
<reference evidence="18 19" key="1">
    <citation type="submission" date="2018-02" db="EMBL/GenBank/DDBJ databases">
        <title>Fusarium culmorum secondary metabolites in fungal-bacterial-plant interactions.</title>
        <authorList>
            <person name="Schmidt R."/>
        </authorList>
    </citation>
    <scope>NUCLEOTIDE SEQUENCE [LARGE SCALE GENOMIC DNA]</scope>
    <source>
        <strain evidence="18 19">PV</strain>
    </source>
</reference>
<dbReference type="Pfam" id="PF00650">
    <property type="entry name" value="CRAL_TRIO"/>
    <property type="match status" value="1"/>
</dbReference>
<dbReference type="PANTHER" id="PTHR47669:SF1">
    <property type="entry name" value="PHOSPHATIDYLINOSITOL TRANSFER PROTEIN SFH5"/>
    <property type="match status" value="1"/>
</dbReference>
<dbReference type="InterPro" id="IPR036273">
    <property type="entry name" value="CRAL/TRIO_N_dom_sf"/>
</dbReference>
<keyword evidence="8 15" id="KW-0256">Endoplasmic reticulum</keyword>
<dbReference type="SMART" id="SM00516">
    <property type="entry name" value="SEC14"/>
    <property type="match status" value="1"/>
</dbReference>
<keyword evidence="6" id="KW-0349">Heme</keyword>
<dbReference type="CDD" id="cd00170">
    <property type="entry name" value="SEC14"/>
    <property type="match status" value="1"/>
</dbReference>